<dbReference type="GO" id="GO:0005737">
    <property type="term" value="C:cytoplasm"/>
    <property type="evidence" value="ECO:0007669"/>
    <property type="project" value="TreeGrafter"/>
</dbReference>
<dbReference type="InterPro" id="IPR037035">
    <property type="entry name" value="GK-like_C_sf"/>
</dbReference>
<dbReference type="GO" id="GO:0008887">
    <property type="term" value="F:glycerate kinase activity"/>
    <property type="evidence" value="ECO:0007669"/>
    <property type="project" value="InterPro"/>
</dbReference>
<dbReference type="Gene3D" id="3.40.1480.10">
    <property type="entry name" value="MOFRL domain"/>
    <property type="match status" value="1"/>
</dbReference>
<proteinExistence type="predicted"/>
<reference evidence="4 5" key="1">
    <citation type="journal article" date="2012" name="J. Bacteriol.">
        <title>Genome sequence of the soybean symbiont Sinorhizobium fredii HH103.</title>
        <authorList>
            <person name="Weidner S."/>
            <person name="Becker A."/>
            <person name="Bonilla I."/>
            <person name="Jaenicke S."/>
            <person name="Lloret J."/>
            <person name="Margaret I."/>
            <person name="Puhler A."/>
            <person name="Ruiz-Sainz J.E."/>
            <person name="Schneiker-Bekel S."/>
            <person name="Szczepanowski R."/>
            <person name="Vinardell J.M."/>
            <person name="Zehner S."/>
            <person name="Gottfert M."/>
        </authorList>
    </citation>
    <scope>NUCLEOTIDE SEQUENCE [LARGE SCALE GENOMIC DNA]</scope>
    <source>
        <strain evidence="4 5">HH103</strain>
    </source>
</reference>
<dbReference type="EMBL" id="HE616890">
    <property type="protein sequence ID" value="CCE97937.1"/>
    <property type="molecule type" value="Genomic_DNA"/>
</dbReference>
<evidence type="ECO:0000313" key="4">
    <source>
        <dbReference type="EMBL" id="CCE97937.1"/>
    </source>
</evidence>
<protein>
    <submittedName>
        <fullName evidence="4">Hydroxypyruvate reductase</fullName>
    </submittedName>
</protein>
<name>G9A3I9_SINF1</name>
<feature type="region of interest" description="Disordered" evidence="1">
    <location>
        <begin position="1"/>
        <end position="25"/>
    </location>
</feature>
<evidence type="ECO:0000259" key="2">
    <source>
        <dbReference type="Pfam" id="PF05161"/>
    </source>
</evidence>
<dbReference type="Proteomes" id="UP000007735">
    <property type="component" value="Chromosome"/>
</dbReference>
<evidence type="ECO:0000313" key="5">
    <source>
        <dbReference type="Proteomes" id="UP000007735"/>
    </source>
</evidence>
<dbReference type="InterPro" id="IPR007835">
    <property type="entry name" value="MOFRL"/>
</dbReference>
<dbReference type="InterPro" id="IPR025286">
    <property type="entry name" value="MOFRL_assoc_dom"/>
</dbReference>
<dbReference type="Pfam" id="PF05161">
    <property type="entry name" value="MOFRL"/>
    <property type="match status" value="1"/>
</dbReference>
<dbReference type="PANTHER" id="PTHR12227:SF0">
    <property type="entry name" value="GLYCERATE KINASE"/>
    <property type="match status" value="1"/>
</dbReference>
<organism evidence="4 5">
    <name type="scientific">Sinorhizobium fredii (strain HH103)</name>
    <dbReference type="NCBI Taxonomy" id="1117943"/>
    <lineage>
        <taxon>Bacteria</taxon>
        <taxon>Pseudomonadati</taxon>
        <taxon>Pseudomonadota</taxon>
        <taxon>Alphaproteobacteria</taxon>
        <taxon>Hyphomicrobiales</taxon>
        <taxon>Rhizobiaceae</taxon>
        <taxon>Sinorhizobium/Ensifer group</taxon>
        <taxon>Sinorhizobium</taxon>
    </lineage>
</organism>
<dbReference type="PATRIC" id="fig|380.5.peg.3642"/>
<feature type="compositionally biased region" description="Polar residues" evidence="1">
    <location>
        <begin position="56"/>
        <end position="69"/>
    </location>
</feature>
<dbReference type="STRING" id="1117943.SFHH103_03446"/>
<dbReference type="Gene3D" id="3.40.50.10180">
    <property type="entry name" value="Glycerate kinase, MOFRL-like N-terminal domain"/>
    <property type="match status" value="1"/>
</dbReference>
<dbReference type="InterPro" id="IPR038614">
    <property type="entry name" value="GK_N_sf"/>
</dbReference>
<dbReference type="PANTHER" id="PTHR12227">
    <property type="entry name" value="GLYCERATE KINASE"/>
    <property type="match status" value="1"/>
</dbReference>
<dbReference type="Pfam" id="PF13660">
    <property type="entry name" value="DUF4147"/>
    <property type="match status" value="1"/>
</dbReference>
<sequence>MSAPMSARRRAWTRVTPKASSSILPMPRRATPISMTQTIAGPAQKLLRRPKAASKVCSSTTSKSRTDSMALTEPRPFLTSLFEAAVMAADPYAAIRAHLPARPKGRTVVVGAGKAASQMAAAFERLWDGPIEGAVVARHGPIEKCERLKVLQSAHPVPDEAGLAASSALLDLVEGLTADDLVVALVSGGGSALLPAPPNGLTLEDEIVVNRALLASGVPISAMNVVRKHVSRIKGGRLALAAAPARVVSLVVSDVPGDNPAFVASGPTVPDLSSLDEAREIVSRYAMALPERVMAHLSGDAARAPNPDDRAFAGNEVHVIASASVSLEAAAARARESGIEAMILSDAIEGEARDIGRMHAALAREVALRGRPFARPVVLLSGGETTVTISKDYGKGGRNSEFLLSLALDIDGVPGIDALAADTDGIDGSEDNAGAFADGASVARMRATGVDPRAHLARHDAWSAFSASGDLFVPGPTGTNVNDFRAILVR</sequence>
<dbReference type="eggNOG" id="COG2379">
    <property type="taxonomic scope" value="Bacteria"/>
</dbReference>
<dbReference type="AlphaFoldDB" id="G9A3I9"/>
<dbReference type="HOGENOM" id="CLU_032279_1_1_5"/>
<evidence type="ECO:0000256" key="1">
    <source>
        <dbReference type="SAM" id="MobiDB-lite"/>
    </source>
</evidence>
<feature type="domain" description="MOFRL" evidence="2">
    <location>
        <begin position="377"/>
        <end position="483"/>
    </location>
</feature>
<feature type="region of interest" description="Disordered" evidence="1">
    <location>
        <begin position="50"/>
        <end position="69"/>
    </location>
</feature>
<accession>G9A3I9</accession>
<dbReference type="InterPro" id="IPR039760">
    <property type="entry name" value="MOFRL_protein"/>
</dbReference>
<gene>
    <name evidence="4" type="ordered locus">SFHH103_03446</name>
</gene>
<evidence type="ECO:0000259" key="3">
    <source>
        <dbReference type="Pfam" id="PF13660"/>
    </source>
</evidence>
<dbReference type="KEGG" id="sfh:SFHH103_03446"/>
<feature type="domain" description="MOFRL-associated" evidence="3">
    <location>
        <begin position="78"/>
        <end position="297"/>
    </location>
</feature>
<dbReference type="SUPFAM" id="SSF82544">
    <property type="entry name" value="GckA/TtuD-like"/>
    <property type="match status" value="1"/>
</dbReference>